<reference evidence="2 3" key="1">
    <citation type="submission" date="2018-10" db="EMBL/GenBank/DDBJ databases">
        <title>Genome assembly for a Yunnan-Guizhou Plateau 3E fish, Anabarilius grahami (Regan), and its evolutionary and genetic applications.</title>
        <authorList>
            <person name="Jiang W."/>
        </authorList>
    </citation>
    <scope>NUCLEOTIDE SEQUENCE [LARGE SCALE GENOMIC DNA]</scope>
    <source>
        <strain evidence="2">AG-KIZ</strain>
        <tissue evidence="2">Muscle</tissue>
    </source>
</reference>
<name>A0A3N0YSM9_ANAGA</name>
<dbReference type="AlphaFoldDB" id="A0A3N0YSM9"/>
<evidence type="ECO:0000313" key="2">
    <source>
        <dbReference type="EMBL" id="ROL49219.1"/>
    </source>
</evidence>
<feature type="region of interest" description="Disordered" evidence="1">
    <location>
        <begin position="1"/>
        <end position="23"/>
    </location>
</feature>
<evidence type="ECO:0000313" key="3">
    <source>
        <dbReference type="Proteomes" id="UP000281406"/>
    </source>
</evidence>
<evidence type="ECO:0000256" key="1">
    <source>
        <dbReference type="SAM" id="MobiDB-lite"/>
    </source>
</evidence>
<protein>
    <submittedName>
        <fullName evidence="2">Uncharacterized protein</fullName>
    </submittedName>
</protein>
<gene>
    <name evidence="2" type="ORF">DPX16_16834</name>
</gene>
<organism evidence="2 3">
    <name type="scientific">Anabarilius grahami</name>
    <name type="common">Kanglang fish</name>
    <name type="synonym">Barilius grahami</name>
    <dbReference type="NCBI Taxonomy" id="495550"/>
    <lineage>
        <taxon>Eukaryota</taxon>
        <taxon>Metazoa</taxon>
        <taxon>Chordata</taxon>
        <taxon>Craniata</taxon>
        <taxon>Vertebrata</taxon>
        <taxon>Euteleostomi</taxon>
        <taxon>Actinopterygii</taxon>
        <taxon>Neopterygii</taxon>
        <taxon>Teleostei</taxon>
        <taxon>Ostariophysi</taxon>
        <taxon>Cypriniformes</taxon>
        <taxon>Xenocyprididae</taxon>
        <taxon>Xenocypridinae</taxon>
        <taxon>Xenocypridinae incertae sedis</taxon>
        <taxon>Anabarilius</taxon>
    </lineage>
</organism>
<sequence>MHDEHELDERTGEDITPEPLTVSDQVSELTTPCVIKGALVELEASPETIDHTAPPGSLVPPGPPQTLIAAAPPRSSVPSVSHGLIGLSSLPVSPSLVVESLLVVPRVPTIKATPWLLLSSTPPWGLILWLNIRLLLLLDPYWLLQPYTSPWTFFSLDSFTFALHLPPEPPPSLLS</sequence>
<comment type="caution">
    <text evidence="2">The sequence shown here is derived from an EMBL/GenBank/DDBJ whole genome shotgun (WGS) entry which is preliminary data.</text>
</comment>
<dbReference type="Proteomes" id="UP000281406">
    <property type="component" value="Unassembled WGS sequence"/>
</dbReference>
<feature type="compositionally biased region" description="Basic and acidic residues" evidence="1">
    <location>
        <begin position="1"/>
        <end position="13"/>
    </location>
</feature>
<proteinExistence type="predicted"/>
<keyword evidence="3" id="KW-1185">Reference proteome</keyword>
<dbReference type="EMBL" id="RJVU01027559">
    <property type="protein sequence ID" value="ROL49219.1"/>
    <property type="molecule type" value="Genomic_DNA"/>
</dbReference>
<accession>A0A3N0YSM9</accession>